<keyword evidence="11" id="KW-0472">Membrane</keyword>
<keyword evidence="13" id="KW-0998">Cell outer membrane</keyword>
<evidence type="ECO:0000256" key="7">
    <source>
        <dbReference type="ARBA" id="ARBA00022729"/>
    </source>
</evidence>
<evidence type="ECO:0000256" key="15">
    <source>
        <dbReference type="SAM" id="SignalP"/>
    </source>
</evidence>
<dbReference type="Gene3D" id="3.10.560.10">
    <property type="entry name" value="Outer membrane lipoprotein wza domain like"/>
    <property type="match status" value="2"/>
</dbReference>
<evidence type="ECO:0000256" key="4">
    <source>
        <dbReference type="ARBA" id="ARBA00022452"/>
    </source>
</evidence>
<keyword evidence="3" id="KW-0813">Transport</keyword>
<accession>A0ABP9MPV5</accession>
<evidence type="ECO:0000256" key="5">
    <source>
        <dbReference type="ARBA" id="ARBA00022597"/>
    </source>
</evidence>
<keyword evidence="9" id="KW-0406">Ion transport</keyword>
<dbReference type="Proteomes" id="UP001500631">
    <property type="component" value="Unassembled WGS sequence"/>
</dbReference>
<evidence type="ECO:0000256" key="3">
    <source>
        <dbReference type="ARBA" id="ARBA00022448"/>
    </source>
</evidence>
<feature type="domain" description="SLBB" evidence="17">
    <location>
        <begin position="174"/>
        <end position="241"/>
    </location>
</feature>
<protein>
    <submittedName>
        <fullName evidence="18">Polysaccharide biosynthesis/export family protein</fullName>
    </submittedName>
</protein>
<feature type="domain" description="Polysaccharide export protein N-terminal" evidence="16">
    <location>
        <begin position="82"/>
        <end position="166"/>
    </location>
</feature>
<dbReference type="Pfam" id="PF02563">
    <property type="entry name" value="Poly_export"/>
    <property type="match status" value="1"/>
</dbReference>
<evidence type="ECO:0000256" key="1">
    <source>
        <dbReference type="ARBA" id="ARBA00004571"/>
    </source>
</evidence>
<comment type="caution">
    <text evidence="18">The sequence shown here is derived from an EMBL/GenBank/DDBJ whole genome shotgun (WGS) entry which is preliminary data.</text>
</comment>
<keyword evidence="19" id="KW-1185">Reference proteome</keyword>
<feature type="signal peptide" evidence="15">
    <location>
        <begin position="1"/>
        <end position="32"/>
    </location>
</feature>
<keyword evidence="12" id="KW-0564">Palmitate</keyword>
<organism evidence="18 19">
    <name type="scientific">Wohlfahrtiimonas larvae</name>
    <dbReference type="NCBI Taxonomy" id="1157986"/>
    <lineage>
        <taxon>Bacteria</taxon>
        <taxon>Pseudomonadati</taxon>
        <taxon>Pseudomonadota</taxon>
        <taxon>Gammaproteobacteria</taxon>
        <taxon>Cardiobacteriales</taxon>
        <taxon>Ignatzschineriaceae</taxon>
        <taxon>Wohlfahrtiimonas</taxon>
    </lineage>
</organism>
<evidence type="ECO:0000256" key="10">
    <source>
        <dbReference type="ARBA" id="ARBA00023114"/>
    </source>
</evidence>
<gene>
    <name evidence="18" type="ORF">GCM10023338_11720</name>
</gene>
<dbReference type="Pfam" id="PF22461">
    <property type="entry name" value="SLBB_2"/>
    <property type="match status" value="2"/>
</dbReference>
<keyword evidence="7 15" id="KW-0732">Signal</keyword>
<sequence length="366" mass="39490">MNKVFNKNHFKTMTLVCTAVVLTGCGSVFSAAGPSKASIVNASDKYKTQNYTLIPLSAETIGDYMRPAEANLKASVTQSTIPDTKLMSGDVLTVMIADNAENGGLFAPLAAGGTTFDKVRINAHGTISLPYVNNLKISGLSLTQAQDAIKKSVQNYTMDPQVYISLSSELGASVLVSGDVNKPGRFSTLQGPLTVLDAINQAGGPKLEPYLVNVVVRNGKTAHKFNYEELLNGQNFKLAPNSEVILERARKRFVAMGAVTKTGLHDFPSMNPSLLEVLGVVGGINEAKADARGVFIFRMPEEAKAKNEKPKVFHLDMRNPTSMFLAKQFLIQPEDAVYVTNAGVYEFQKMISPIIQVLVLGRAVSN</sequence>
<evidence type="ECO:0000256" key="6">
    <source>
        <dbReference type="ARBA" id="ARBA00022692"/>
    </source>
</evidence>
<comment type="similarity">
    <text evidence="2">Belongs to the BexD/CtrA/VexA family.</text>
</comment>
<dbReference type="EMBL" id="BAABKE010000003">
    <property type="protein sequence ID" value="GAA5098835.1"/>
    <property type="molecule type" value="Genomic_DNA"/>
</dbReference>
<keyword evidence="14" id="KW-0449">Lipoprotein</keyword>
<evidence type="ECO:0000259" key="16">
    <source>
        <dbReference type="Pfam" id="PF02563"/>
    </source>
</evidence>
<keyword evidence="4" id="KW-1134">Transmembrane beta strand</keyword>
<dbReference type="InterPro" id="IPR054765">
    <property type="entry name" value="SLBB_dom"/>
</dbReference>
<keyword evidence="6" id="KW-0812">Transmembrane</keyword>
<feature type="domain" description="SLBB" evidence="17">
    <location>
        <begin position="251"/>
        <end position="339"/>
    </location>
</feature>
<evidence type="ECO:0000313" key="19">
    <source>
        <dbReference type="Proteomes" id="UP001500631"/>
    </source>
</evidence>
<evidence type="ECO:0000256" key="13">
    <source>
        <dbReference type="ARBA" id="ARBA00023237"/>
    </source>
</evidence>
<evidence type="ECO:0000256" key="14">
    <source>
        <dbReference type="ARBA" id="ARBA00023288"/>
    </source>
</evidence>
<evidence type="ECO:0000256" key="8">
    <source>
        <dbReference type="ARBA" id="ARBA00023047"/>
    </source>
</evidence>
<evidence type="ECO:0000256" key="9">
    <source>
        <dbReference type="ARBA" id="ARBA00023065"/>
    </source>
</evidence>
<dbReference type="Gene3D" id="3.30.1950.10">
    <property type="entry name" value="wza like domain"/>
    <property type="match status" value="1"/>
</dbReference>
<dbReference type="InterPro" id="IPR049712">
    <property type="entry name" value="Poly_export"/>
</dbReference>
<dbReference type="InterPro" id="IPR003715">
    <property type="entry name" value="Poly_export_N"/>
</dbReference>
<dbReference type="RefSeq" id="WP_245831125.1">
    <property type="nucleotide sequence ID" value="NZ_BAABKE010000003.1"/>
</dbReference>
<name>A0ABP9MPV5_9GAMM</name>
<evidence type="ECO:0000256" key="12">
    <source>
        <dbReference type="ARBA" id="ARBA00023139"/>
    </source>
</evidence>
<dbReference type="PROSITE" id="PS51257">
    <property type="entry name" value="PROKAR_LIPOPROTEIN"/>
    <property type="match status" value="1"/>
</dbReference>
<dbReference type="PANTHER" id="PTHR33619:SF3">
    <property type="entry name" value="POLYSACCHARIDE EXPORT PROTEIN GFCE-RELATED"/>
    <property type="match status" value="1"/>
</dbReference>
<dbReference type="PANTHER" id="PTHR33619">
    <property type="entry name" value="POLYSACCHARIDE EXPORT PROTEIN GFCE-RELATED"/>
    <property type="match status" value="1"/>
</dbReference>
<evidence type="ECO:0000313" key="18">
    <source>
        <dbReference type="EMBL" id="GAA5098835.1"/>
    </source>
</evidence>
<comment type="subcellular location">
    <subcellularLocation>
        <location evidence="1">Cell outer membrane</location>
        <topology evidence="1">Multi-pass membrane protein</topology>
    </subcellularLocation>
</comment>
<evidence type="ECO:0000256" key="11">
    <source>
        <dbReference type="ARBA" id="ARBA00023136"/>
    </source>
</evidence>
<proteinExistence type="inferred from homology"/>
<feature type="chain" id="PRO_5047243640" evidence="15">
    <location>
        <begin position="33"/>
        <end position="366"/>
    </location>
</feature>
<evidence type="ECO:0000256" key="2">
    <source>
        <dbReference type="ARBA" id="ARBA00009450"/>
    </source>
</evidence>
<keyword evidence="10" id="KW-0626">Porin</keyword>
<keyword evidence="8" id="KW-0625">Polysaccharide transport</keyword>
<keyword evidence="5" id="KW-0762">Sugar transport</keyword>
<evidence type="ECO:0000259" key="17">
    <source>
        <dbReference type="Pfam" id="PF22461"/>
    </source>
</evidence>
<reference evidence="19" key="1">
    <citation type="journal article" date="2019" name="Int. J. Syst. Evol. Microbiol.">
        <title>The Global Catalogue of Microorganisms (GCM) 10K type strain sequencing project: providing services to taxonomists for standard genome sequencing and annotation.</title>
        <authorList>
            <consortium name="The Broad Institute Genomics Platform"/>
            <consortium name="The Broad Institute Genome Sequencing Center for Infectious Disease"/>
            <person name="Wu L."/>
            <person name="Ma J."/>
        </authorList>
    </citation>
    <scope>NUCLEOTIDE SEQUENCE [LARGE SCALE GENOMIC DNA]</scope>
    <source>
        <strain evidence="19">JCM 18424</strain>
    </source>
</reference>